<evidence type="ECO:0008006" key="3">
    <source>
        <dbReference type="Google" id="ProtNLM"/>
    </source>
</evidence>
<keyword evidence="2" id="KW-1185">Reference proteome</keyword>
<name>A0ABQ2BEP0_9MICO</name>
<dbReference type="InterPro" id="IPR004381">
    <property type="entry name" value="Glycerate_kinase"/>
</dbReference>
<dbReference type="Proteomes" id="UP000632535">
    <property type="component" value="Unassembled WGS sequence"/>
</dbReference>
<proteinExistence type="predicted"/>
<gene>
    <name evidence="1" type="ORF">GCM10007368_39450</name>
</gene>
<evidence type="ECO:0000313" key="1">
    <source>
        <dbReference type="EMBL" id="GGI12093.1"/>
    </source>
</evidence>
<dbReference type="Pfam" id="PF02595">
    <property type="entry name" value="Gly_kinase"/>
    <property type="match status" value="1"/>
</dbReference>
<dbReference type="RefSeq" id="WP_188525462.1">
    <property type="nucleotide sequence ID" value="NZ_BMDG01000019.1"/>
</dbReference>
<dbReference type="InterPro" id="IPR018197">
    <property type="entry name" value="Glycerate_kinase_RE-like"/>
</dbReference>
<dbReference type="SUPFAM" id="SSF110738">
    <property type="entry name" value="Glycerate kinase I"/>
    <property type="match status" value="1"/>
</dbReference>
<protein>
    <recommendedName>
        <fullName evidence="3">Universal stress protein family protein</fullName>
    </recommendedName>
</protein>
<dbReference type="EMBL" id="BMDG01000019">
    <property type="protein sequence ID" value="GGI12093.1"/>
    <property type="molecule type" value="Genomic_DNA"/>
</dbReference>
<sequence>MHVLLCVEDDADVRSRPSAHERAAALAAAWRDGAPRCAVTSLVLPAAPRAGDEGPRGPGGSRGASAPGVFVPVTALGLTRVAEQVSAATARLREQVADADLAVAAVPVLDGDGLHGGVVAAVAGAAAELAVPVVVLAGRVAVTRREWSGAGVSGVHELGDDSTAVVRVARTWAPSWA</sequence>
<dbReference type="InterPro" id="IPR036129">
    <property type="entry name" value="Glycerate_kinase_sf"/>
</dbReference>
<organism evidence="1 2">
    <name type="scientific">Isoptericola cucumis</name>
    <dbReference type="NCBI Taxonomy" id="1776856"/>
    <lineage>
        <taxon>Bacteria</taxon>
        <taxon>Bacillati</taxon>
        <taxon>Actinomycetota</taxon>
        <taxon>Actinomycetes</taxon>
        <taxon>Micrococcales</taxon>
        <taxon>Promicromonosporaceae</taxon>
        <taxon>Isoptericola</taxon>
    </lineage>
</organism>
<evidence type="ECO:0000313" key="2">
    <source>
        <dbReference type="Proteomes" id="UP000632535"/>
    </source>
</evidence>
<comment type="caution">
    <text evidence="1">The sequence shown here is derived from an EMBL/GenBank/DDBJ whole genome shotgun (WGS) entry which is preliminary data.</text>
</comment>
<reference evidence="2" key="1">
    <citation type="journal article" date="2019" name="Int. J. Syst. Evol. Microbiol.">
        <title>The Global Catalogue of Microorganisms (GCM) 10K type strain sequencing project: providing services to taxonomists for standard genome sequencing and annotation.</title>
        <authorList>
            <consortium name="The Broad Institute Genomics Platform"/>
            <consortium name="The Broad Institute Genome Sequencing Center for Infectious Disease"/>
            <person name="Wu L."/>
            <person name="Ma J."/>
        </authorList>
    </citation>
    <scope>NUCLEOTIDE SEQUENCE [LARGE SCALE GENOMIC DNA]</scope>
    <source>
        <strain evidence="2">CCM 8653</strain>
    </source>
</reference>
<dbReference type="Gene3D" id="3.40.50.10350">
    <property type="entry name" value="Glycerate kinase, domain 1"/>
    <property type="match status" value="1"/>
</dbReference>
<accession>A0ABQ2BEP0</accession>